<keyword evidence="2" id="KW-0812">Transmembrane</keyword>
<feature type="compositionally biased region" description="Polar residues" evidence="1">
    <location>
        <begin position="1"/>
        <end position="18"/>
    </location>
</feature>
<dbReference type="RefSeq" id="WP_257590386.1">
    <property type="nucleotide sequence ID" value="NZ_LT629792.1"/>
</dbReference>
<feature type="domain" description="Lon proteolytic" evidence="3">
    <location>
        <begin position="333"/>
        <end position="423"/>
    </location>
</feature>
<dbReference type="EMBL" id="LT629792">
    <property type="protein sequence ID" value="SDT88082.1"/>
    <property type="molecule type" value="Genomic_DNA"/>
</dbReference>
<evidence type="ECO:0000313" key="4">
    <source>
        <dbReference type="EMBL" id="SDT88082.1"/>
    </source>
</evidence>
<feature type="transmembrane region" description="Helical" evidence="2">
    <location>
        <begin position="67"/>
        <end position="92"/>
    </location>
</feature>
<evidence type="ECO:0000256" key="1">
    <source>
        <dbReference type="SAM" id="MobiDB-lite"/>
    </source>
</evidence>
<keyword evidence="5" id="KW-1185">Reference proteome</keyword>
<protein>
    <submittedName>
        <fullName evidence="4">PDZ domain-containing protein</fullName>
    </submittedName>
</protein>
<evidence type="ECO:0000313" key="5">
    <source>
        <dbReference type="Proteomes" id="UP000198976"/>
    </source>
</evidence>
<gene>
    <name evidence="4" type="ORF">SAMN04489714_0502</name>
</gene>
<keyword evidence="2" id="KW-1133">Transmembrane helix</keyword>
<reference evidence="4 5" key="1">
    <citation type="submission" date="2016-10" db="EMBL/GenBank/DDBJ databases">
        <authorList>
            <person name="Varghese N."/>
            <person name="Submissions S."/>
        </authorList>
    </citation>
    <scope>NUCLEOTIDE SEQUENCE [LARGE SCALE GENOMIC DNA]</scope>
    <source>
        <strain evidence="4 5">DSM 9169</strain>
    </source>
</reference>
<feature type="region of interest" description="Disordered" evidence="1">
    <location>
        <begin position="1"/>
        <end position="59"/>
    </location>
</feature>
<accession>A0ABY0V5V4</accession>
<name>A0ABY0V5V4_9ACTO</name>
<sequence>MHIQRNDSSADFETTPGDTGNRPEEALKDSAETANTAREVTAADAENDENRQPGATDKKPHGLLRNLWWIVPGIVFPIVCALITLIPVPYVVNAPGPTVNILGTHEGAPTIQISGNDPKTGKPVELDPVHETEQDDGDQTGQLRMVTVLQRGGPGNSLATLDLIRAWFSGHDEIIPYREVFPPDVTSEEAKEAAQMQMKSSESAASVVALEHLGWDVPADVQVEGAVPGSDAVGKVEQGDQIVSITTPDGTVHPVDSGSVPFALMRTVPPDSQMTLTVVRNGKTIDIPIVSSKKALPDPDSEEATSSSLLGVYLSVHPQLPLDIDITLQDVGGPSAGMMFALGIYDRLTPGDLTGGVIIAGTGALSFDGQVEPIGGIQQKMVGANNDGAQWFLAPGTNCDEVVGHIPDGLNVTRVDTFDDALTAVTAIAAGTTDSLPTCEAR</sequence>
<dbReference type="SUPFAM" id="SSF50156">
    <property type="entry name" value="PDZ domain-like"/>
    <property type="match status" value="1"/>
</dbReference>
<feature type="compositionally biased region" description="Basic and acidic residues" evidence="1">
    <location>
        <begin position="21"/>
        <end position="31"/>
    </location>
</feature>
<dbReference type="InterPro" id="IPR020568">
    <property type="entry name" value="Ribosomal_Su5_D2-typ_SF"/>
</dbReference>
<dbReference type="Gene3D" id="2.30.42.10">
    <property type="match status" value="1"/>
</dbReference>
<dbReference type="Proteomes" id="UP000198976">
    <property type="component" value="Chromosome I"/>
</dbReference>
<dbReference type="Gene3D" id="3.30.230.10">
    <property type="match status" value="1"/>
</dbReference>
<evidence type="ECO:0000259" key="3">
    <source>
        <dbReference type="Pfam" id="PF05362"/>
    </source>
</evidence>
<dbReference type="Pfam" id="PF05362">
    <property type="entry name" value="Lon_C"/>
    <property type="match status" value="1"/>
</dbReference>
<feature type="compositionally biased region" description="Basic and acidic residues" evidence="1">
    <location>
        <begin position="48"/>
        <end position="59"/>
    </location>
</feature>
<dbReference type="InterPro" id="IPR008269">
    <property type="entry name" value="Lon_proteolytic"/>
</dbReference>
<keyword evidence="2" id="KW-0472">Membrane</keyword>
<evidence type="ECO:0000256" key="2">
    <source>
        <dbReference type="SAM" id="Phobius"/>
    </source>
</evidence>
<proteinExistence type="predicted"/>
<dbReference type="SUPFAM" id="SSF54211">
    <property type="entry name" value="Ribosomal protein S5 domain 2-like"/>
    <property type="match status" value="1"/>
</dbReference>
<organism evidence="4 5">
    <name type="scientific">Schaalia radingae</name>
    <dbReference type="NCBI Taxonomy" id="131110"/>
    <lineage>
        <taxon>Bacteria</taxon>
        <taxon>Bacillati</taxon>
        <taxon>Actinomycetota</taxon>
        <taxon>Actinomycetes</taxon>
        <taxon>Actinomycetales</taxon>
        <taxon>Actinomycetaceae</taxon>
        <taxon>Schaalia</taxon>
    </lineage>
</organism>
<dbReference type="InterPro" id="IPR036034">
    <property type="entry name" value="PDZ_sf"/>
</dbReference>
<dbReference type="InterPro" id="IPR014721">
    <property type="entry name" value="Ribsml_uS5_D2-typ_fold_subgr"/>
</dbReference>